<keyword evidence="17" id="KW-1185">Reference proteome</keyword>
<dbReference type="RefSeq" id="WP_184036765.1">
    <property type="nucleotide sequence ID" value="NZ_JACHHY010000006.1"/>
</dbReference>
<dbReference type="FunFam" id="1.20.20.10:FF:000002">
    <property type="entry name" value="ATP synthase subunit c"/>
    <property type="match status" value="1"/>
</dbReference>
<evidence type="ECO:0000256" key="6">
    <source>
        <dbReference type="ARBA" id="ARBA00022692"/>
    </source>
</evidence>
<keyword evidence="4 14" id="KW-1003">Cell membrane</keyword>
<dbReference type="InterPro" id="IPR038662">
    <property type="entry name" value="ATP_synth_F0_csu_sf"/>
</dbReference>
<evidence type="ECO:0000256" key="12">
    <source>
        <dbReference type="ARBA" id="ARBA00023310"/>
    </source>
</evidence>
<dbReference type="SUPFAM" id="SSF81333">
    <property type="entry name" value="F1F0 ATP synthase subunit C"/>
    <property type="match status" value="1"/>
</dbReference>
<evidence type="ECO:0000256" key="2">
    <source>
        <dbReference type="ARBA" id="ARBA00006704"/>
    </source>
</evidence>
<evidence type="ECO:0000256" key="5">
    <source>
        <dbReference type="ARBA" id="ARBA00022547"/>
    </source>
</evidence>
<evidence type="ECO:0000259" key="15">
    <source>
        <dbReference type="Pfam" id="PF00137"/>
    </source>
</evidence>
<comment type="caution">
    <text evidence="16">The sequence shown here is derived from an EMBL/GenBank/DDBJ whole genome shotgun (WGS) entry which is preliminary data.</text>
</comment>
<accession>A0A840MNI5</accession>
<sequence>MEAAQLIANVQGLTVIAAAFIIGLAAIGTALGFAILGGKFLESSARQPEMIPVLQTKLFIIAGLLDAISMIGVGVAMLYTFNNPFLGPILARIAG</sequence>
<keyword evidence="3 14" id="KW-0813">Transport</keyword>
<feature type="transmembrane region" description="Helical" evidence="14">
    <location>
        <begin position="58"/>
        <end position="81"/>
    </location>
</feature>
<comment type="subcellular location">
    <subcellularLocation>
        <location evidence="1 14">Cell membrane</location>
        <topology evidence="1 14">Multi-pass membrane protein</topology>
    </subcellularLocation>
</comment>
<evidence type="ECO:0000256" key="14">
    <source>
        <dbReference type="HAMAP-Rule" id="MF_01396"/>
    </source>
</evidence>
<evidence type="ECO:0000313" key="16">
    <source>
        <dbReference type="EMBL" id="MBB5018066.1"/>
    </source>
</evidence>
<feature type="site" description="Reversibly protonated during proton transport" evidence="14">
    <location>
        <position position="66"/>
    </location>
</feature>
<keyword evidence="7 14" id="KW-0375">Hydrogen ion transport</keyword>
<dbReference type="Gene3D" id="1.20.20.10">
    <property type="entry name" value="F1F0 ATP synthase subunit C"/>
    <property type="match status" value="1"/>
</dbReference>
<dbReference type="CDD" id="cd18185">
    <property type="entry name" value="ATP-synt_Fo_c_ATPE"/>
    <property type="match status" value="1"/>
</dbReference>
<evidence type="ECO:0000256" key="10">
    <source>
        <dbReference type="ARBA" id="ARBA00023121"/>
    </source>
</evidence>
<dbReference type="PRINTS" id="PR00124">
    <property type="entry name" value="ATPASEC"/>
</dbReference>
<dbReference type="GO" id="GO:0005886">
    <property type="term" value="C:plasma membrane"/>
    <property type="evidence" value="ECO:0007669"/>
    <property type="project" value="UniProtKB-SubCell"/>
</dbReference>
<dbReference type="PROSITE" id="PS00605">
    <property type="entry name" value="ATPASE_C"/>
    <property type="match status" value="1"/>
</dbReference>
<evidence type="ECO:0000256" key="3">
    <source>
        <dbReference type="ARBA" id="ARBA00022448"/>
    </source>
</evidence>
<evidence type="ECO:0000256" key="9">
    <source>
        <dbReference type="ARBA" id="ARBA00023065"/>
    </source>
</evidence>
<dbReference type="EMBL" id="JACHHY010000006">
    <property type="protein sequence ID" value="MBB5018066.1"/>
    <property type="molecule type" value="Genomic_DNA"/>
</dbReference>
<keyword evidence="10 14" id="KW-0446">Lipid-binding</keyword>
<comment type="similarity">
    <text evidence="2 14">Belongs to the ATPase C chain family.</text>
</comment>
<dbReference type="Proteomes" id="UP000575898">
    <property type="component" value="Unassembled WGS sequence"/>
</dbReference>
<dbReference type="AlphaFoldDB" id="A0A840MNI5"/>
<proteinExistence type="inferred from homology"/>
<keyword evidence="5 14" id="KW-0138">CF(0)</keyword>
<keyword evidence="9 14" id="KW-0406">Ion transport</keyword>
<keyword evidence="11 14" id="KW-0472">Membrane</keyword>
<dbReference type="InterPro" id="IPR000454">
    <property type="entry name" value="ATP_synth_F0_csu"/>
</dbReference>
<reference evidence="16 17" key="1">
    <citation type="submission" date="2020-08" db="EMBL/GenBank/DDBJ databases">
        <title>Genomic Encyclopedia of Type Strains, Phase IV (KMG-IV): sequencing the most valuable type-strain genomes for metagenomic binning, comparative biology and taxonomic classification.</title>
        <authorList>
            <person name="Goeker M."/>
        </authorList>
    </citation>
    <scope>NUCLEOTIDE SEQUENCE [LARGE SCALE GENOMIC DNA]</scope>
    <source>
        <strain evidence="16 17">DSM 27165</strain>
    </source>
</reference>
<evidence type="ECO:0000256" key="1">
    <source>
        <dbReference type="ARBA" id="ARBA00004651"/>
    </source>
</evidence>
<dbReference type="NCBIfam" id="NF005363">
    <property type="entry name" value="PRK06876.1"/>
    <property type="match status" value="1"/>
</dbReference>
<dbReference type="GO" id="GO:0046933">
    <property type="term" value="F:proton-transporting ATP synthase activity, rotational mechanism"/>
    <property type="evidence" value="ECO:0007669"/>
    <property type="project" value="UniProtKB-UniRule"/>
</dbReference>
<dbReference type="InterPro" id="IPR020537">
    <property type="entry name" value="ATP_synth_F0_csu_DDCD_BS"/>
</dbReference>
<dbReference type="Pfam" id="PF00137">
    <property type="entry name" value="ATP-synt_C"/>
    <property type="match status" value="1"/>
</dbReference>
<feature type="transmembrane region" description="Helical" evidence="14">
    <location>
        <begin position="12"/>
        <end position="37"/>
    </location>
</feature>
<dbReference type="GO" id="GO:0008289">
    <property type="term" value="F:lipid binding"/>
    <property type="evidence" value="ECO:0007669"/>
    <property type="project" value="UniProtKB-KW"/>
</dbReference>
<evidence type="ECO:0000256" key="11">
    <source>
        <dbReference type="ARBA" id="ARBA00023136"/>
    </source>
</evidence>
<dbReference type="HAMAP" id="MF_01396">
    <property type="entry name" value="ATP_synth_c_bact"/>
    <property type="match status" value="1"/>
</dbReference>
<keyword evidence="8 14" id="KW-1133">Transmembrane helix</keyword>
<protein>
    <recommendedName>
        <fullName evidence="14">ATP synthase subunit c</fullName>
    </recommendedName>
    <alternativeName>
        <fullName evidence="14">ATP synthase F(0) sector subunit c</fullName>
    </alternativeName>
    <alternativeName>
        <fullName evidence="14">F-type ATPase subunit c</fullName>
        <shortName evidence="14">F-ATPase subunit c</shortName>
    </alternativeName>
    <alternativeName>
        <fullName evidence="14">Lipid-binding protein</fullName>
    </alternativeName>
</protein>
<dbReference type="NCBIfam" id="TIGR01260">
    <property type="entry name" value="ATP_synt_c"/>
    <property type="match status" value="1"/>
</dbReference>
<dbReference type="GO" id="GO:0045259">
    <property type="term" value="C:proton-transporting ATP synthase complex"/>
    <property type="evidence" value="ECO:0007669"/>
    <property type="project" value="UniProtKB-KW"/>
</dbReference>
<dbReference type="InterPro" id="IPR035921">
    <property type="entry name" value="F/V-ATP_Csub_sf"/>
</dbReference>
<evidence type="ECO:0000313" key="17">
    <source>
        <dbReference type="Proteomes" id="UP000575898"/>
    </source>
</evidence>
<comment type="function">
    <text evidence="13 14">F(1)F(0) ATP synthase produces ATP from ADP in the presence of a proton or sodium gradient. F-type ATPases consist of two structural domains, F(1) containing the extramembraneous catalytic core and F(0) containing the membrane proton channel, linked together by a central stalk and a peripheral stalk. During catalysis, ATP synthesis in the catalytic domain of F(1) is coupled via a rotary mechanism of the central stalk subunits to proton translocation.</text>
</comment>
<dbReference type="GO" id="GO:0033177">
    <property type="term" value="C:proton-transporting two-sector ATPase complex, proton-transporting domain"/>
    <property type="evidence" value="ECO:0007669"/>
    <property type="project" value="InterPro"/>
</dbReference>
<organism evidence="16 17">
    <name type="scientific">Chitinivorax tropicus</name>
    <dbReference type="NCBI Taxonomy" id="714531"/>
    <lineage>
        <taxon>Bacteria</taxon>
        <taxon>Pseudomonadati</taxon>
        <taxon>Pseudomonadota</taxon>
        <taxon>Betaproteobacteria</taxon>
        <taxon>Chitinivorax</taxon>
    </lineage>
</organism>
<gene>
    <name evidence="14" type="primary">atpE</name>
    <name evidence="16" type="ORF">HNQ59_001351</name>
</gene>
<evidence type="ECO:0000256" key="4">
    <source>
        <dbReference type="ARBA" id="ARBA00022475"/>
    </source>
</evidence>
<keyword evidence="12 14" id="KW-0066">ATP synthesis</keyword>
<dbReference type="InterPro" id="IPR005953">
    <property type="entry name" value="ATP_synth_csu_bac/chlpt"/>
</dbReference>
<keyword evidence="6 14" id="KW-0812">Transmembrane</keyword>
<feature type="domain" description="V-ATPase proteolipid subunit C-like" evidence="15">
    <location>
        <begin position="16"/>
        <end position="78"/>
    </location>
</feature>
<evidence type="ECO:0000256" key="7">
    <source>
        <dbReference type="ARBA" id="ARBA00022781"/>
    </source>
</evidence>
<comment type="function">
    <text evidence="14">Key component of the F(0) channel; it plays a direct role in translocation across the membrane. A homomeric c-ring of between 10-14 subunits forms the central stalk rotor element with the F(1) delta and epsilon subunits.</text>
</comment>
<evidence type="ECO:0000256" key="8">
    <source>
        <dbReference type="ARBA" id="ARBA00022989"/>
    </source>
</evidence>
<evidence type="ECO:0000256" key="13">
    <source>
        <dbReference type="ARBA" id="ARBA00025198"/>
    </source>
</evidence>
<name>A0A840MNI5_9PROT</name>
<dbReference type="InterPro" id="IPR002379">
    <property type="entry name" value="ATPase_proteolipid_c-like_dom"/>
</dbReference>